<dbReference type="InterPro" id="IPR023335">
    <property type="entry name" value="ATP12_ortho_dom_sf"/>
</dbReference>
<evidence type="ECO:0000256" key="3">
    <source>
        <dbReference type="ARBA" id="ARBA00022946"/>
    </source>
</evidence>
<keyword evidence="3" id="KW-0809">Transit peptide</keyword>
<protein>
    <submittedName>
        <fullName evidence="6">Atp12-domain-containing protein</fullName>
    </submittedName>
</protein>
<comment type="subcellular location">
    <subcellularLocation>
        <location evidence="1">Mitochondrion</location>
    </subcellularLocation>
</comment>
<organism evidence="6 7">
    <name type="scientific">Malassezia pachydermatis</name>
    <dbReference type="NCBI Taxonomy" id="77020"/>
    <lineage>
        <taxon>Eukaryota</taxon>
        <taxon>Fungi</taxon>
        <taxon>Dikarya</taxon>
        <taxon>Basidiomycota</taxon>
        <taxon>Ustilaginomycotina</taxon>
        <taxon>Malasseziomycetes</taxon>
        <taxon>Malasseziales</taxon>
        <taxon>Malasseziaceae</taxon>
        <taxon>Malassezia</taxon>
    </lineage>
</organism>
<evidence type="ECO:0000256" key="4">
    <source>
        <dbReference type="ARBA" id="ARBA00023128"/>
    </source>
</evidence>
<evidence type="ECO:0000313" key="6">
    <source>
        <dbReference type="EMBL" id="KOS14408.1"/>
    </source>
</evidence>
<reference evidence="6 7" key="1">
    <citation type="submission" date="2015-07" db="EMBL/GenBank/DDBJ databases">
        <title>Draft Genome Sequence of Malassezia furfur CBS1878 and Malassezia pachydermatis CBS1879.</title>
        <authorList>
            <person name="Triana S."/>
            <person name="Ohm R."/>
            <person name="Gonzalez A."/>
            <person name="DeCock H."/>
            <person name="Restrepo S."/>
            <person name="Celis A."/>
        </authorList>
    </citation>
    <scope>NUCLEOTIDE SEQUENCE [LARGE SCALE GENOMIC DNA]</scope>
    <source>
        <strain evidence="6 7">CBS 1879</strain>
    </source>
</reference>
<dbReference type="GO" id="GO:0033615">
    <property type="term" value="P:mitochondrial proton-transporting ATP synthase complex assembly"/>
    <property type="evidence" value="ECO:0007669"/>
    <property type="project" value="TreeGrafter"/>
</dbReference>
<dbReference type="Gene3D" id="3.30.2180.10">
    <property type="entry name" value="ATP12-like"/>
    <property type="match status" value="1"/>
</dbReference>
<sequence>MWLSMGSMRLRTCMPWASVRLGAVRALHGSPAHFEKPKLPPSVSEAKRTEKTMKRFWKDVFLAYEEASMSNDEHFQIQLDKRSVRTPGGAVLRVPGDRPLLACLIAQEWDEQSQVVKPHSLPLTSLVARAIDGLSQDATREEAESLLLRYFDTDAVCYHETKPAKLVQMQEERWAPLIEWAKTYFQIPIVPAQGTLLHAQAPEARDKIARVMAGMEPLDLAALERAVMTSKSMIIGMALVHRHIEAEQAALAAEVETATQASMWGAIDDSHDVDHAELRRQLASVACAQVITEPELVERFVKVLRERKGAFRT</sequence>
<comment type="similarity">
    <text evidence="2">Belongs to the ATP12 family.</text>
</comment>
<keyword evidence="7" id="KW-1185">Reference proteome</keyword>
<accession>A0A0M8MM98</accession>
<dbReference type="GO" id="GO:0005739">
    <property type="term" value="C:mitochondrion"/>
    <property type="evidence" value="ECO:0007669"/>
    <property type="project" value="UniProtKB-SubCell"/>
</dbReference>
<dbReference type="EMBL" id="LGAV01000004">
    <property type="protein sequence ID" value="KOS14408.1"/>
    <property type="molecule type" value="Genomic_DNA"/>
</dbReference>
<dbReference type="InterPro" id="IPR042272">
    <property type="entry name" value="ATP12_ATP_synth-F1-assembly_N"/>
</dbReference>
<dbReference type="SUPFAM" id="SSF160909">
    <property type="entry name" value="ATP12-like"/>
    <property type="match status" value="1"/>
</dbReference>
<dbReference type="OrthoDB" id="5673at2759"/>
<dbReference type="GeneID" id="28730339"/>
<evidence type="ECO:0000256" key="5">
    <source>
        <dbReference type="ARBA" id="ARBA00023186"/>
    </source>
</evidence>
<dbReference type="Pfam" id="PF07542">
    <property type="entry name" value="ATP12"/>
    <property type="match status" value="1"/>
</dbReference>
<dbReference type="AlphaFoldDB" id="A0A0M8MM98"/>
<keyword evidence="4" id="KW-0496">Mitochondrion</keyword>
<comment type="caution">
    <text evidence="6">The sequence shown here is derived from an EMBL/GenBank/DDBJ whole genome shotgun (WGS) entry which is preliminary data.</text>
</comment>
<dbReference type="STRING" id="77020.A0A0M8MM98"/>
<dbReference type="PANTHER" id="PTHR21013">
    <property type="entry name" value="ATP SYNTHASE MITOCHONDRIAL F1 COMPLEX ASSEMBLY FACTOR 2/ATP12 PROTEIN, MITOCHONDRIAL PRECURSOR"/>
    <property type="match status" value="1"/>
</dbReference>
<proteinExistence type="inferred from homology"/>
<dbReference type="VEuPathDB" id="FungiDB:Malapachy_4007"/>
<dbReference type="RefSeq" id="XP_017992040.1">
    <property type="nucleotide sequence ID" value="XM_018138463.1"/>
</dbReference>
<keyword evidence="5" id="KW-0143">Chaperone</keyword>
<evidence type="ECO:0000256" key="1">
    <source>
        <dbReference type="ARBA" id="ARBA00004173"/>
    </source>
</evidence>
<dbReference type="PANTHER" id="PTHR21013:SF10">
    <property type="entry name" value="ATP SYNTHASE MITOCHONDRIAL F1 COMPLEX ASSEMBLY FACTOR 2"/>
    <property type="match status" value="1"/>
</dbReference>
<name>A0A0M8MM98_9BASI</name>
<dbReference type="InterPro" id="IPR011419">
    <property type="entry name" value="ATP12_ATP_synth-F1-assembly"/>
</dbReference>
<gene>
    <name evidence="6" type="ORF">Malapachy_4007</name>
</gene>
<dbReference type="Proteomes" id="UP000037751">
    <property type="component" value="Unassembled WGS sequence"/>
</dbReference>
<evidence type="ECO:0000313" key="7">
    <source>
        <dbReference type="Proteomes" id="UP000037751"/>
    </source>
</evidence>
<dbReference type="Gene3D" id="1.10.3580.10">
    <property type="entry name" value="ATP12 ATPase"/>
    <property type="match status" value="1"/>
</dbReference>
<evidence type="ECO:0000256" key="2">
    <source>
        <dbReference type="ARBA" id="ARBA00008231"/>
    </source>
</evidence>